<keyword evidence="5" id="KW-1185">Reference proteome</keyword>
<feature type="compositionally biased region" description="Low complexity" evidence="2">
    <location>
        <begin position="336"/>
        <end position="346"/>
    </location>
</feature>
<gene>
    <name evidence="4" type="ORF">D9615_008508</name>
</gene>
<proteinExistence type="predicted"/>
<dbReference type="Proteomes" id="UP000565441">
    <property type="component" value="Unassembled WGS sequence"/>
</dbReference>
<feature type="compositionally biased region" description="Low complexity" evidence="2">
    <location>
        <begin position="378"/>
        <end position="387"/>
    </location>
</feature>
<dbReference type="GO" id="GO:0005085">
    <property type="term" value="F:guanyl-nucleotide exchange factor activity"/>
    <property type="evidence" value="ECO:0007669"/>
    <property type="project" value="InterPro"/>
</dbReference>
<feature type="region of interest" description="Disordered" evidence="2">
    <location>
        <begin position="371"/>
        <end position="523"/>
    </location>
</feature>
<dbReference type="AlphaFoldDB" id="A0A8H5LZZ0"/>
<dbReference type="InterPro" id="IPR040351">
    <property type="entry name" value="RAB3IL/RAB3IP/Sec2"/>
</dbReference>
<dbReference type="InterPro" id="IPR009449">
    <property type="entry name" value="Sec2_N"/>
</dbReference>
<evidence type="ECO:0000256" key="1">
    <source>
        <dbReference type="ARBA" id="ARBA00023054"/>
    </source>
</evidence>
<dbReference type="PANTHER" id="PTHR14430">
    <property type="entry name" value="RABIN3-RELATED"/>
    <property type="match status" value="1"/>
</dbReference>
<dbReference type="GO" id="GO:0070319">
    <property type="term" value="C:Golgi to plasma membrane transport vesicle"/>
    <property type="evidence" value="ECO:0007669"/>
    <property type="project" value="TreeGrafter"/>
</dbReference>
<feature type="compositionally biased region" description="Low complexity" evidence="2">
    <location>
        <begin position="168"/>
        <end position="191"/>
    </location>
</feature>
<dbReference type="EMBL" id="JAACJP010000029">
    <property type="protein sequence ID" value="KAF5376220.1"/>
    <property type="molecule type" value="Genomic_DNA"/>
</dbReference>
<dbReference type="OrthoDB" id="5560525at2759"/>
<feature type="compositionally biased region" description="Low complexity" evidence="2">
    <location>
        <begin position="313"/>
        <end position="329"/>
    </location>
</feature>
<dbReference type="GO" id="GO:0006887">
    <property type="term" value="P:exocytosis"/>
    <property type="evidence" value="ECO:0007669"/>
    <property type="project" value="TreeGrafter"/>
</dbReference>
<dbReference type="SUPFAM" id="SSF144284">
    <property type="entry name" value="Sec2 N-terminal region"/>
    <property type="match status" value="1"/>
</dbReference>
<evidence type="ECO:0000259" key="3">
    <source>
        <dbReference type="Pfam" id="PF06428"/>
    </source>
</evidence>
<feature type="domain" description="GDP/GTP exchange factor Sec2 N-terminal" evidence="3">
    <location>
        <begin position="227"/>
        <end position="313"/>
    </location>
</feature>
<protein>
    <recommendedName>
        <fullName evidence="3">GDP/GTP exchange factor Sec2 N-terminal domain-containing protein</fullName>
    </recommendedName>
</protein>
<feature type="compositionally biased region" description="Basic and acidic residues" evidence="2">
    <location>
        <begin position="457"/>
        <end position="495"/>
    </location>
</feature>
<feature type="compositionally biased region" description="Basic and acidic residues" evidence="2">
    <location>
        <begin position="225"/>
        <end position="256"/>
    </location>
</feature>
<dbReference type="Gene3D" id="6.10.140.910">
    <property type="match status" value="1"/>
</dbReference>
<feature type="region of interest" description="Disordered" evidence="2">
    <location>
        <begin position="307"/>
        <end position="347"/>
    </location>
</feature>
<feature type="compositionally biased region" description="Low complexity" evidence="2">
    <location>
        <begin position="141"/>
        <end position="150"/>
    </location>
</feature>
<sequence length="539" mass="58963">MIHFPSSLQHAGTVPRRTDSLNLNATQQKLPSHQIFLTVEEELHDARRVHSHGQEEDLRLALNMLIDRLSQLSTQLSDAYKTNAELEVQLNVAKSNLQLVISNNEMLEDALKRDSSGYAAQNVGWRRSSARTQSTDDVGLHQQQQQQQHHPTSSGEYTPTLDSPAQESSRFFRFRFTGSSPNPSNSSASSSRPGTPHDGRSPAIPGVGTLQHLNSPSLPVLPSHPSKEKEQLEELERELEKEKEQRKAAKEEKEALEAELESLSQALFEEANKMVASERIRRADIEDELKEAKLEKEALRSALRLLEGENENLRLSSSGSESGSTANSPFVPPSNVPTTSTSTSAPIVPRTITVTKTGAGADVPVVNLSSASPITQHLPPSLSSLPTRLPPPPEPLGIPTTPFDYDATFGGMDTATPRRTVRPLEEEEESLSAPAPAEADGGKGQGKGDTDEGEEPEDRKAEDVVPQKEDTKAEERREAEEAEKVKEKEEKEKTIPELGMTQHKPPSLRFLPHEHDPWADAPSATTARVGAVMSLGDAV</sequence>
<reference evidence="4 5" key="1">
    <citation type="journal article" date="2020" name="ISME J.">
        <title>Uncovering the hidden diversity of litter-decomposition mechanisms in mushroom-forming fungi.</title>
        <authorList>
            <person name="Floudas D."/>
            <person name="Bentzer J."/>
            <person name="Ahren D."/>
            <person name="Johansson T."/>
            <person name="Persson P."/>
            <person name="Tunlid A."/>
        </authorList>
    </citation>
    <scope>NUCLEOTIDE SEQUENCE [LARGE SCALE GENOMIC DNA]</scope>
    <source>
        <strain evidence="4 5">CBS 661.87</strain>
    </source>
</reference>
<dbReference type="Pfam" id="PF06428">
    <property type="entry name" value="Sec2p"/>
    <property type="match status" value="1"/>
</dbReference>
<feature type="region of interest" description="Disordered" evidence="2">
    <location>
        <begin position="122"/>
        <end position="258"/>
    </location>
</feature>
<feature type="compositionally biased region" description="Low complexity" evidence="2">
    <location>
        <begin position="213"/>
        <end position="224"/>
    </location>
</feature>
<accession>A0A8H5LZZ0</accession>
<evidence type="ECO:0000313" key="4">
    <source>
        <dbReference type="EMBL" id="KAF5376220.1"/>
    </source>
</evidence>
<feature type="compositionally biased region" description="Polar residues" evidence="2">
    <location>
        <begin position="151"/>
        <end position="167"/>
    </location>
</feature>
<evidence type="ECO:0000256" key="2">
    <source>
        <dbReference type="SAM" id="MobiDB-lite"/>
    </source>
</evidence>
<dbReference type="GO" id="GO:0051286">
    <property type="term" value="C:cell tip"/>
    <property type="evidence" value="ECO:0007669"/>
    <property type="project" value="TreeGrafter"/>
</dbReference>
<dbReference type="PANTHER" id="PTHR14430:SF0">
    <property type="entry name" value="SEC2P DOMAIN-CONTAINING PROTEIN"/>
    <property type="match status" value="1"/>
</dbReference>
<name>A0A8H5LZZ0_9AGAR</name>
<keyword evidence="1" id="KW-0175">Coiled coil</keyword>
<comment type="caution">
    <text evidence="4">The sequence shown here is derived from an EMBL/GenBank/DDBJ whole genome shotgun (WGS) entry which is preliminary data.</text>
</comment>
<organism evidence="4 5">
    <name type="scientific">Tricholomella constricta</name>
    <dbReference type="NCBI Taxonomy" id="117010"/>
    <lineage>
        <taxon>Eukaryota</taxon>
        <taxon>Fungi</taxon>
        <taxon>Dikarya</taxon>
        <taxon>Basidiomycota</taxon>
        <taxon>Agaricomycotina</taxon>
        <taxon>Agaricomycetes</taxon>
        <taxon>Agaricomycetidae</taxon>
        <taxon>Agaricales</taxon>
        <taxon>Tricholomatineae</taxon>
        <taxon>Lyophyllaceae</taxon>
        <taxon>Tricholomella</taxon>
    </lineage>
</organism>
<evidence type="ECO:0000313" key="5">
    <source>
        <dbReference type="Proteomes" id="UP000565441"/>
    </source>
</evidence>